<evidence type="ECO:0000256" key="2">
    <source>
        <dbReference type="PROSITE-ProRule" id="PRU00176"/>
    </source>
</evidence>
<dbReference type="PANTHER" id="PTHR23189">
    <property type="entry name" value="RNA RECOGNITION MOTIF-CONTAINING"/>
    <property type="match status" value="1"/>
</dbReference>
<dbReference type="GO" id="GO:0003723">
    <property type="term" value="F:RNA binding"/>
    <property type="evidence" value="ECO:0007669"/>
    <property type="project" value="UniProtKB-UniRule"/>
</dbReference>
<dbReference type="CDD" id="cd00590">
    <property type="entry name" value="RRM_SF"/>
    <property type="match status" value="2"/>
</dbReference>
<dbReference type="InterPro" id="IPR000504">
    <property type="entry name" value="RRM_dom"/>
</dbReference>
<name>A0AAW2XRS8_9LAMI</name>
<feature type="compositionally biased region" description="Polar residues" evidence="3">
    <location>
        <begin position="208"/>
        <end position="220"/>
    </location>
</feature>
<evidence type="ECO:0000313" key="5">
    <source>
        <dbReference type="EMBL" id="KAL0456338.1"/>
    </source>
</evidence>
<dbReference type="SMART" id="SM00360">
    <property type="entry name" value="RRM"/>
    <property type="match status" value="2"/>
</dbReference>
<dbReference type="InterPro" id="IPR012677">
    <property type="entry name" value="Nucleotide-bd_a/b_plait_sf"/>
</dbReference>
<dbReference type="PROSITE" id="PS50102">
    <property type="entry name" value="RRM"/>
    <property type="match status" value="2"/>
</dbReference>
<keyword evidence="1 2" id="KW-0694">RNA-binding</keyword>
<dbReference type="Pfam" id="PF00076">
    <property type="entry name" value="RRM_1"/>
    <property type="match status" value="2"/>
</dbReference>
<feature type="domain" description="RRM" evidence="4">
    <location>
        <begin position="106"/>
        <end position="178"/>
    </location>
</feature>
<evidence type="ECO:0000259" key="4">
    <source>
        <dbReference type="PROSITE" id="PS50102"/>
    </source>
</evidence>
<comment type="caution">
    <text evidence="5">The sequence shown here is derived from an EMBL/GenBank/DDBJ whole genome shotgun (WGS) entry which is preliminary data.</text>
</comment>
<proteinExistence type="predicted"/>
<dbReference type="Gene3D" id="3.30.70.330">
    <property type="match status" value="2"/>
</dbReference>
<evidence type="ECO:0000256" key="3">
    <source>
        <dbReference type="SAM" id="MobiDB-lite"/>
    </source>
</evidence>
<dbReference type="InterPro" id="IPR035979">
    <property type="entry name" value="RBD_domain_sf"/>
</dbReference>
<feature type="region of interest" description="Disordered" evidence="3">
    <location>
        <begin position="177"/>
        <end position="231"/>
    </location>
</feature>
<sequence length="231" mass="25766">MAPPVKSAANPILSQGGGAYPPRENPPSNNLWIGNLSPDVSNTELKALFEKHGKVDSVISYPSRNYAFIYFKEIEGADSAKQGLQGHVLRGNPLRIEFAKPAKPCKSLWVAGLSQSVSKEELEEKFARFGKIEEFRFLRDRNTAYVDYVKLEDATQALKSMNGKRIGGAQIRVDFLRSQSSRREPDAKEGQFPSRNMGTSDFCWMGQDSLNSYSEPSLSGSKRKSVENKLR</sequence>
<organism evidence="5">
    <name type="scientific">Sesamum latifolium</name>
    <dbReference type="NCBI Taxonomy" id="2727402"/>
    <lineage>
        <taxon>Eukaryota</taxon>
        <taxon>Viridiplantae</taxon>
        <taxon>Streptophyta</taxon>
        <taxon>Embryophyta</taxon>
        <taxon>Tracheophyta</taxon>
        <taxon>Spermatophyta</taxon>
        <taxon>Magnoliopsida</taxon>
        <taxon>eudicotyledons</taxon>
        <taxon>Gunneridae</taxon>
        <taxon>Pentapetalae</taxon>
        <taxon>asterids</taxon>
        <taxon>lamiids</taxon>
        <taxon>Lamiales</taxon>
        <taxon>Pedaliaceae</taxon>
        <taxon>Sesamum</taxon>
    </lineage>
</organism>
<dbReference type="AlphaFoldDB" id="A0AAW2XRS8"/>
<dbReference type="SUPFAM" id="SSF54928">
    <property type="entry name" value="RNA-binding domain, RBD"/>
    <property type="match status" value="2"/>
</dbReference>
<feature type="region of interest" description="Disordered" evidence="3">
    <location>
        <begin position="1"/>
        <end position="26"/>
    </location>
</feature>
<feature type="domain" description="RRM" evidence="4">
    <location>
        <begin position="29"/>
        <end position="101"/>
    </location>
</feature>
<protein>
    <submittedName>
        <fullName evidence="5">Flowering time control protein FPA</fullName>
    </submittedName>
</protein>
<reference evidence="5" key="1">
    <citation type="submission" date="2020-06" db="EMBL/GenBank/DDBJ databases">
        <authorList>
            <person name="Li T."/>
            <person name="Hu X."/>
            <person name="Zhang T."/>
            <person name="Song X."/>
            <person name="Zhang H."/>
            <person name="Dai N."/>
            <person name="Sheng W."/>
            <person name="Hou X."/>
            <person name="Wei L."/>
        </authorList>
    </citation>
    <scope>NUCLEOTIDE SEQUENCE</scope>
    <source>
        <strain evidence="5">KEN1</strain>
        <tissue evidence="5">Leaf</tissue>
    </source>
</reference>
<evidence type="ECO:0000256" key="1">
    <source>
        <dbReference type="ARBA" id="ARBA00022884"/>
    </source>
</evidence>
<reference evidence="5" key="2">
    <citation type="journal article" date="2024" name="Plant">
        <title>Genomic evolution and insights into agronomic trait innovations of Sesamum species.</title>
        <authorList>
            <person name="Miao H."/>
            <person name="Wang L."/>
            <person name="Qu L."/>
            <person name="Liu H."/>
            <person name="Sun Y."/>
            <person name="Le M."/>
            <person name="Wang Q."/>
            <person name="Wei S."/>
            <person name="Zheng Y."/>
            <person name="Lin W."/>
            <person name="Duan Y."/>
            <person name="Cao H."/>
            <person name="Xiong S."/>
            <person name="Wang X."/>
            <person name="Wei L."/>
            <person name="Li C."/>
            <person name="Ma Q."/>
            <person name="Ju M."/>
            <person name="Zhao R."/>
            <person name="Li G."/>
            <person name="Mu C."/>
            <person name="Tian Q."/>
            <person name="Mei H."/>
            <person name="Zhang T."/>
            <person name="Gao T."/>
            <person name="Zhang H."/>
        </authorList>
    </citation>
    <scope>NUCLEOTIDE SEQUENCE</scope>
    <source>
        <strain evidence="5">KEN1</strain>
    </source>
</reference>
<gene>
    <name evidence="5" type="ORF">Slati_0973000</name>
</gene>
<dbReference type="EMBL" id="JACGWN010000003">
    <property type="protein sequence ID" value="KAL0456338.1"/>
    <property type="molecule type" value="Genomic_DNA"/>
</dbReference>
<accession>A0AAW2XRS8</accession>